<name>B9XD39_PEDPL</name>
<accession>B9XD39</accession>
<dbReference type="CDD" id="cd04301">
    <property type="entry name" value="NAT_SF"/>
    <property type="match status" value="1"/>
</dbReference>
<dbReference type="OrthoDB" id="9792929at2"/>
<feature type="domain" description="N-acetyltransferase" evidence="1">
    <location>
        <begin position="53"/>
        <end position="206"/>
    </location>
</feature>
<dbReference type="PROSITE" id="PS51186">
    <property type="entry name" value="GNAT"/>
    <property type="match status" value="1"/>
</dbReference>
<keyword evidence="2" id="KW-0808">Transferase</keyword>
<evidence type="ECO:0000313" key="3">
    <source>
        <dbReference type="Proteomes" id="UP000003688"/>
    </source>
</evidence>
<dbReference type="STRING" id="320771.Cflav_PD5020"/>
<proteinExistence type="predicted"/>
<dbReference type="Gene3D" id="3.40.630.30">
    <property type="match status" value="1"/>
</dbReference>
<dbReference type="GO" id="GO:0016747">
    <property type="term" value="F:acyltransferase activity, transferring groups other than amino-acyl groups"/>
    <property type="evidence" value="ECO:0007669"/>
    <property type="project" value="InterPro"/>
</dbReference>
<dbReference type="SUPFAM" id="SSF55729">
    <property type="entry name" value="Acyl-CoA N-acyltransferases (Nat)"/>
    <property type="match status" value="1"/>
</dbReference>
<gene>
    <name evidence="2" type="ORF">Cflav_PD5020</name>
</gene>
<dbReference type="InterPro" id="IPR016181">
    <property type="entry name" value="Acyl_CoA_acyltransferase"/>
</dbReference>
<reference evidence="2 3" key="1">
    <citation type="journal article" date="2011" name="J. Bacteriol.">
        <title>Genome sequence of 'Pedosphaera parvula' Ellin514, an aerobic Verrucomicrobial isolate from pasture soil.</title>
        <authorList>
            <person name="Kant R."/>
            <person name="van Passel M.W."/>
            <person name="Sangwan P."/>
            <person name="Palva A."/>
            <person name="Lucas S."/>
            <person name="Copeland A."/>
            <person name="Lapidus A."/>
            <person name="Glavina Del Rio T."/>
            <person name="Dalin E."/>
            <person name="Tice H."/>
            <person name="Bruce D."/>
            <person name="Goodwin L."/>
            <person name="Pitluck S."/>
            <person name="Chertkov O."/>
            <person name="Larimer F.W."/>
            <person name="Land M.L."/>
            <person name="Hauser L."/>
            <person name="Brettin T.S."/>
            <person name="Detter J.C."/>
            <person name="Han S."/>
            <person name="de Vos W.M."/>
            <person name="Janssen P.H."/>
            <person name="Smidt H."/>
        </authorList>
    </citation>
    <scope>NUCLEOTIDE SEQUENCE [LARGE SCALE GENOMIC DNA]</scope>
    <source>
        <strain evidence="2 3">Ellin514</strain>
    </source>
</reference>
<organism evidence="2 3">
    <name type="scientific">Pedosphaera parvula (strain Ellin514)</name>
    <dbReference type="NCBI Taxonomy" id="320771"/>
    <lineage>
        <taxon>Bacteria</taxon>
        <taxon>Pseudomonadati</taxon>
        <taxon>Verrucomicrobiota</taxon>
        <taxon>Pedosphaerae</taxon>
        <taxon>Pedosphaerales</taxon>
        <taxon>Pedosphaeraceae</taxon>
        <taxon>Pedosphaera</taxon>
    </lineage>
</organism>
<evidence type="ECO:0000259" key="1">
    <source>
        <dbReference type="PROSITE" id="PS51186"/>
    </source>
</evidence>
<dbReference type="EMBL" id="ABOX02000005">
    <property type="protein sequence ID" value="EEF62385.1"/>
    <property type="molecule type" value="Genomic_DNA"/>
</dbReference>
<dbReference type="InterPro" id="IPR000182">
    <property type="entry name" value="GNAT_dom"/>
</dbReference>
<evidence type="ECO:0000313" key="2">
    <source>
        <dbReference type="EMBL" id="EEF62385.1"/>
    </source>
</evidence>
<comment type="caution">
    <text evidence="2">The sequence shown here is derived from an EMBL/GenBank/DDBJ whole genome shotgun (WGS) entry which is preliminary data.</text>
</comment>
<keyword evidence="3" id="KW-1185">Reference proteome</keyword>
<dbReference type="Pfam" id="PF00583">
    <property type="entry name" value="Acetyltransf_1"/>
    <property type="match status" value="1"/>
</dbReference>
<sequence length="206" mass="23637">MIGRLLSYASRHGVRATLGRARVSLGRAATGNRMVLFYCDLGEVQADEGERREVERKGSEKELSPQELARITNAWRPEETRRLMRERFERGATLWLLKLDGEIAAFGWTMAGGTMEPHYFPLGERDVHLFDFFVFPEFRGKRLNPGLVNHILGKLAEEGKARAFIEAAEWNVAQLSSLSRTRFRRFGAARKMRVLGRTLVVWSREK</sequence>
<protein>
    <submittedName>
        <fullName evidence="2">GCN5-related N-acetyltransferase</fullName>
    </submittedName>
</protein>
<dbReference type="RefSeq" id="WP_007413737.1">
    <property type="nucleotide sequence ID" value="NZ_ABOX02000005.1"/>
</dbReference>
<dbReference type="Proteomes" id="UP000003688">
    <property type="component" value="Unassembled WGS sequence"/>
</dbReference>
<dbReference type="AlphaFoldDB" id="B9XD39"/>